<protein>
    <submittedName>
        <fullName evidence="2 4">Uncharacterized protein</fullName>
    </submittedName>
</protein>
<dbReference type="RefSeq" id="XP_033573297.1">
    <property type="nucleotide sequence ID" value="XM_033720664.1"/>
</dbReference>
<keyword evidence="1" id="KW-1133">Transmembrane helix</keyword>
<evidence type="ECO:0000313" key="4">
    <source>
        <dbReference type="RefSeq" id="XP_033573297.1"/>
    </source>
</evidence>
<evidence type="ECO:0000313" key="2">
    <source>
        <dbReference type="EMBL" id="KAF2806333.1"/>
    </source>
</evidence>
<accession>A0A6A6YCU3</accession>
<sequence length="90" mass="9940">MHWQLGEQEMSAPTPPSSRSILLLLVYLHLLAAVPQRRKHKAQHPGNIISRNRIRLITSTPIPGPRPAHAVTALSVALTAQDHDPACHHN</sequence>
<reference evidence="2 4" key="1">
    <citation type="journal article" date="2020" name="Stud. Mycol.">
        <title>101 Dothideomycetes genomes: a test case for predicting lifestyles and emergence of pathogens.</title>
        <authorList>
            <person name="Haridas S."/>
            <person name="Albert R."/>
            <person name="Binder M."/>
            <person name="Bloem J."/>
            <person name="Labutti K."/>
            <person name="Salamov A."/>
            <person name="Andreopoulos B."/>
            <person name="Baker S."/>
            <person name="Barry K."/>
            <person name="Bills G."/>
            <person name="Bluhm B."/>
            <person name="Cannon C."/>
            <person name="Castanera R."/>
            <person name="Culley D."/>
            <person name="Daum C."/>
            <person name="Ezra D."/>
            <person name="Gonzalez J."/>
            <person name="Henrissat B."/>
            <person name="Kuo A."/>
            <person name="Liang C."/>
            <person name="Lipzen A."/>
            <person name="Lutzoni F."/>
            <person name="Magnuson J."/>
            <person name="Mondo S."/>
            <person name="Nolan M."/>
            <person name="Ohm R."/>
            <person name="Pangilinan J."/>
            <person name="Park H.-J."/>
            <person name="Ramirez L."/>
            <person name="Alfaro M."/>
            <person name="Sun H."/>
            <person name="Tritt A."/>
            <person name="Yoshinaga Y."/>
            <person name="Zwiers L.-H."/>
            <person name="Turgeon B."/>
            <person name="Goodwin S."/>
            <person name="Spatafora J."/>
            <person name="Crous P."/>
            <person name="Grigoriev I."/>
        </authorList>
    </citation>
    <scope>NUCLEOTIDE SEQUENCE</scope>
    <source>
        <strain evidence="2 4">CBS 304.34</strain>
    </source>
</reference>
<dbReference type="EMBL" id="MU003707">
    <property type="protein sequence ID" value="KAF2806333.1"/>
    <property type="molecule type" value="Genomic_DNA"/>
</dbReference>
<keyword evidence="1" id="KW-0472">Membrane</keyword>
<evidence type="ECO:0000256" key="1">
    <source>
        <dbReference type="SAM" id="Phobius"/>
    </source>
</evidence>
<dbReference type="AlphaFoldDB" id="A0A6A6YCU3"/>
<evidence type="ECO:0000313" key="3">
    <source>
        <dbReference type="Proteomes" id="UP000504636"/>
    </source>
</evidence>
<keyword evidence="3" id="KW-1185">Reference proteome</keyword>
<gene>
    <name evidence="2 4" type="ORF">BDZ99DRAFT_465953</name>
</gene>
<reference evidence="4" key="3">
    <citation type="submission" date="2025-04" db="UniProtKB">
        <authorList>
            <consortium name="RefSeq"/>
        </authorList>
    </citation>
    <scope>IDENTIFICATION</scope>
    <source>
        <strain evidence="4">CBS 304.34</strain>
    </source>
</reference>
<dbReference type="Proteomes" id="UP000504636">
    <property type="component" value="Unplaced"/>
</dbReference>
<feature type="transmembrane region" description="Helical" evidence="1">
    <location>
        <begin position="17"/>
        <end position="34"/>
    </location>
</feature>
<feature type="non-terminal residue" evidence="2">
    <location>
        <position position="1"/>
    </location>
</feature>
<organism evidence="2">
    <name type="scientific">Mytilinidion resinicola</name>
    <dbReference type="NCBI Taxonomy" id="574789"/>
    <lineage>
        <taxon>Eukaryota</taxon>
        <taxon>Fungi</taxon>
        <taxon>Dikarya</taxon>
        <taxon>Ascomycota</taxon>
        <taxon>Pezizomycotina</taxon>
        <taxon>Dothideomycetes</taxon>
        <taxon>Pleosporomycetidae</taxon>
        <taxon>Mytilinidiales</taxon>
        <taxon>Mytilinidiaceae</taxon>
        <taxon>Mytilinidion</taxon>
    </lineage>
</organism>
<proteinExistence type="predicted"/>
<keyword evidence="1" id="KW-0812">Transmembrane</keyword>
<dbReference type="GeneID" id="54461557"/>
<name>A0A6A6YCU3_9PEZI</name>
<reference evidence="4" key="2">
    <citation type="submission" date="2020-04" db="EMBL/GenBank/DDBJ databases">
        <authorList>
            <consortium name="NCBI Genome Project"/>
        </authorList>
    </citation>
    <scope>NUCLEOTIDE SEQUENCE</scope>
    <source>
        <strain evidence="4">CBS 304.34</strain>
    </source>
</reference>